<dbReference type="Proteomes" id="UP000827976">
    <property type="component" value="Chromosome 4"/>
</dbReference>
<proteinExistence type="predicted"/>
<protein>
    <submittedName>
        <fullName evidence="1">Lateral organ boundaries LOB domain-containing protein</fullName>
    </submittedName>
</protein>
<evidence type="ECO:0000313" key="2">
    <source>
        <dbReference type="Proteomes" id="UP000827976"/>
    </source>
</evidence>
<organism evidence="1 2">
    <name type="scientific">Dioscorea alata</name>
    <name type="common">Purple yam</name>
    <dbReference type="NCBI Taxonomy" id="55571"/>
    <lineage>
        <taxon>Eukaryota</taxon>
        <taxon>Viridiplantae</taxon>
        <taxon>Streptophyta</taxon>
        <taxon>Embryophyta</taxon>
        <taxon>Tracheophyta</taxon>
        <taxon>Spermatophyta</taxon>
        <taxon>Magnoliopsida</taxon>
        <taxon>Liliopsida</taxon>
        <taxon>Dioscoreales</taxon>
        <taxon>Dioscoreaceae</taxon>
        <taxon>Dioscorea</taxon>
    </lineage>
</organism>
<reference evidence="2" key="1">
    <citation type="journal article" date="2022" name="Nat. Commun.">
        <title>Chromosome evolution and the genetic basis of agronomically important traits in greater yam.</title>
        <authorList>
            <person name="Bredeson J.V."/>
            <person name="Lyons J.B."/>
            <person name="Oniyinde I.O."/>
            <person name="Okereke N.R."/>
            <person name="Kolade O."/>
            <person name="Nnabue I."/>
            <person name="Nwadili C.O."/>
            <person name="Hribova E."/>
            <person name="Parker M."/>
            <person name="Nwogha J."/>
            <person name="Shu S."/>
            <person name="Carlson J."/>
            <person name="Kariba R."/>
            <person name="Muthemba S."/>
            <person name="Knop K."/>
            <person name="Barton G.J."/>
            <person name="Sherwood A.V."/>
            <person name="Lopez-Montes A."/>
            <person name="Asiedu R."/>
            <person name="Jamnadass R."/>
            <person name="Muchugi A."/>
            <person name="Goodstein D."/>
            <person name="Egesi C.N."/>
            <person name="Featherston J."/>
            <person name="Asfaw A."/>
            <person name="Simpson G.G."/>
            <person name="Dolezel J."/>
            <person name="Hendre P.S."/>
            <person name="Van Deynze A."/>
            <person name="Kumar P.L."/>
            <person name="Obidiegwu J.E."/>
            <person name="Bhattacharjee R."/>
            <person name="Rokhsar D.S."/>
        </authorList>
    </citation>
    <scope>NUCLEOTIDE SEQUENCE [LARGE SCALE GENOMIC DNA]</scope>
    <source>
        <strain evidence="2">cv. TDa95/00328</strain>
    </source>
</reference>
<comment type="caution">
    <text evidence="1">The sequence shown here is derived from an EMBL/GenBank/DDBJ whole genome shotgun (WGS) entry which is preliminary data.</text>
</comment>
<gene>
    <name evidence="1" type="ORF">IHE45_04G109000</name>
</gene>
<dbReference type="EMBL" id="CM037014">
    <property type="protein sequence ID" value="KAH7686495.1"/>
    <property type="molecule type" value="Genomic_DNA"/>
</dbReference>
<evidence type="ECO:0000313" key="1">
    <source>
        <dbReference type="EMBL" id="KAH7686495.1"/>
    </source>
</evidence>
<name>A0ACB7WFB4_DIOAL</name>
<keyword evidence="2" id="KW-1185">Reference proteome</keyword>
<sequence>MADESSSSSRDSRAACAACNYLRVRCNFDCPLARYFPANRASEVVWVDRHVGLAGFVELVNRMRPELRDQTAESLISKAKGRRRDAVHAAADIAQHLLAKTEATKKELQSVRQHLALLRSQQSPTSSV</sequence>
<accession>A0ACB7WFB4</accession>